<evidence type="ECO:0000313" key="6">
    <source>
        <dbReference type="EMBL" id="RHG24614.1"/>
    </source>
</evidence>
<reference evidence="5 8" key="2">
    <citation type="journal article" date="2019" name="Nat. Med.">
        <title>A library of human gut bacterial isolates paired with longitudinal multiomics data enables mechanistic microbiome research.</title>
        <authorList>
            <person name="Poyet M."/>
            <person name="Groussin M."/>
            <person name="Gibbons S.M."/>
            <person name="Avila-Pacheco J."/>
            <person name="Jiang X."/>
            <person name="Kearney S.M."/>
            <person name="Perrotta A.R."/>
            <person name="Berdy B."/>
            <person name="Zhao S."/>
            <person name="Lieberman T.D."/>
            <person name="Swanson P.K."/>
            <person name="Smith M."/>
            <person name="Roesemann S."/>
            <person name="Alexander J.E."/>
            <person name="Rich S.A."/>
            <person name="Livny J."/>
            <person name="Vlamakis H."/>
            <person name="Clish C."/>
            <person name="Bullock K."/>
            <person name="Deik A."/>
            <person name="Scott J."/>
            <person name="Pierce K.A."/>
            <person name="Xavier R.J."/>
            <person name="Alm E.J."/>
        </authorList>
    </citation>
    <scope>NUCLEOTIDE SEQUENCE [LARGE SCALE GENOMIC DNA]</scope>
    <source>
        <strain evidence="5 8">BIOML-A1</strain>
    </source>
</reference>
<evidence type="ECO:0000256" key="2">
    <source>
        <dbReference type="ARBA" id="ARBA00023125"/>
    </source>
</evidence>
<sequence>MNDRYLLQYVSKQLKTIIRQYTLEGKITEKFTYCDQMKDEFGEMEIYNLFIYKKNRPVSPVLLSSGYQLTYAFIPTKSYDCIVGPVRIYQQNLNIKTAEKGEDTEKTDVSLPVDQSFLEDQILLIYNLYRDHPVDRGILYIEERQNVASANKVKKYFSELMFQNRENEKRHNPYDQEMRVVLSIEHGDIEGLKRSIAEDYKGEIGTLAKDRMRQVKNLALVILTLASRAAIRGGAVPEMAYSLFDSYSIQIEESQKRDEVIGLFRAAEFEYAYMVRELRSKKETMPYPVGNPHIIKCKDYVSAHLNEKISIGSIAEALQLNASYLSGLFKKCENMSLTEYIRGEKIRQAESFLMYSKYSYSEIAAYLGFSSQSHLGRYFKKEVNMTMKQFRAAYGVKKTID</sequence>
<proteinExistence type="predicted"/>
<dbReference type="SUPFAM" id="SSF46689">
    <property type="entry name" value="Homeodomain-like"/>
    <property type="match status" value="2"/>
</dbReference>
<dbReference type="PROSITE" id="PS01124">
    <property type="entry name" value="HTH_ARAC_FAMILY_2"/>
    <property type="match status" value="1"/>
</dbReference>
<dbReference type="Proteomes" id="UP000284051">
    <property type="component" value="Unassembled WGS sequence"/>
</dbReference>
<dbReference type="GO" id="GO:0003700">
    <property type="term" value="F:DNA-binding transcription factor activity"/>
    <property type="evidence" value="ECO:0007669"/>
    <property type="project" value="InterPro"/>
</dbReference>
<dbReference type="PANTHER" id="PTHR43280">
    <property type="entry name" value="ARAC-FAMILY TRANSCRIPTIONAL REGULATOR"/>
    <property type="match status" value="1"/>
</dbReference>
<dbReference type="SMART" id="SM00342">
    <property type="entry name" value="HTH_ARAC"/>
    <property type="match status" value="1"/>
</dbReference>
<keyword evidence="2" id="KW-0238">DNA-binding</keyword>
<feature type="domain" description="HTH araC/xylS-type" evidence="4">
    <location>
        <begin position="295"/>
        <end position="393"/>
    </location>
</feature>
<evidence type="ECO:0000259" key="4">
    <source>
        <dbReference type="PROSITE" id="PS01124"/>
    </source>
</evidence>
<dbReference type="PANTHER" id="PTHR43280:SF28">
    <property type="entry name" value="HTH-TYPE TRANSCRIPTIONAL ACTIVATOR RHAS"/>
    <property type="match status" value="1"/>
</dbReference>
<accession>A0A415P3T3</accession>
<dbReference type="EMBL" id="QRID01000030">
    <property type="protein sequence ID" value="RHG24614.1"/>
    <property type="molecule type" value="Genomic_DNA"/>
</dbReference>
<dbReference type="GO" id="GO:0043565">
    <property type="term" value="F:sequence-specific DNA binding"/>
    <property type="evidence" value="ECO:0007669"/>
    <property type="project" value="InterPro"/>
</dbReference>
<evidence type="ECO:0000313" key="5">
    <source>
        <dbReference type="EMBL" id="MTR85876.1"/>
    </source>
</evidence>
<keyword evidence="1" id="KW-0805">Transcription regulation</keyword>
<evidence type="ECO:0000313" key="8">
    <source>
        <dbReference type="Proteomes" id="UP000478483"/>
    </source>
</evidence>
<dbReference type="Gene3D" id="1.10.10.60">
    <property type="entry name" value="Homeodomain-like"/>
    <property type="match status" value="2"/>
</dbReference>
<name>A0A415P3T3_9FIRM</name>
<evidence type="ECO:0000256" key="3">
    <source>
        <dbReference type="ARBA" id="ARBA00023163"/>
    </source>
</evidence>
<reference evidence="6 7" key="1">
    <citation type="submission" date="2018-08" db="EMBL/GenBank/DDBJ databases">
        <title>A genome reference for cultivated species of the human gut microbiota.</title>
        <authorList>
            <person name="Zou Y."/>
            <person name="Xue W."/>
            <person name="Luo G."/>
        </authorList>
    </citation>
    <scope>NUCLEOTIDE SEQUENCE [LARGE SCALE GENOMIC DNA]</scope>
    <source>
        <strain evidence="6 7">AM22-21LB</strain>
    </source>
</reference>
<dbReference type="Pfam" id="PF12833">
    <property type="entry name" value="HTH_18"/>
    <property type="match status" value="1"/>
</dbReference>
<dbReference type="EMBL" id="WNAJ01000015">
    <property type="protein sequence ID" value="MTR85876.1"/>
    <property type="molecule type" value="Genomic_DNA"/>
</dbReference>
<dbReference type="Proteomes" id="UP000478483">
    <property type="component" value="Unassembled WGS sequence"/>
</dbReference>
<protein>
    <submittedName>
        <fullName evidence="6">AraC family transcriptional regulator</fullName>
    </submittedName>
    <submittedName>
        <fullName evidence="5">Helix-turn-helix domain-containing protein</fullName>
    </submittedName>
</protein>
<evidence type="ECO:0000313" key="7">
    <source>
        <dbReference type="Proteomes" id="UP000284051"/>
    </source>
</evidence>
<comment type="caution">
    <text evidence="6">The sequence shown here is derived from an EMBL/GenBank/DDBJ whole genome shotgun (WGS) entry which is preliminary data.</text>
</comment>
<gene>
    <name evidence="6" type="ORF">DW264_17935</name>
    <name evidence="5" type="ORF">GMD50_12600</name>
</gene>
<dbReference type="AlphaFoldDB" id="A0A415P3T3"/>
<dbReference type="InterPro" id="IPR009057">
    <property type="entry name" value="Homeodomain-like_sf"/>
</dbReference>
<keyword evidence="3" id="KW-0804">Transcription</keyword>
<organism evidence="6 7">
    <name type="scientific">Roseburia intestinalis</name>
    <dbReference type="NCBI Taxonomy" id="166486"/>
    <lineage>
        <taxon>Bacteria</taxon>
        <taxon>Bacillati</taxon>
        <taxon>Bacillota</taxon>
        <taxon>Clostridia</taxon>
        <taxon>Lachnospirales</taxon>
        <taxon>Lachnospiraceae</taxon>
        <taxon>Roseburia</taxon>
    </lineage>
</organism>
<evidence type="ECO:0000256" key="1">
    <source>
        <dbReference type="ARBA" id="ARBA00023015"/>
    </source>
</evidence>
<dbReference type="InterPro" id="IPR018060">
    <property type="entry name" value="HTH_AraC"/>
</dbReference>
<dbReference type="RefSeq" id="WP_118412182.1">
    <property type="nucleotide sequence ID" value="NZ_JBGKEX010000002.1"/>
</dbReference>